<gene>
    <name evidence="4" type="ORF">LF41_1363</name>
</gene>
<dbReference type="OrthoDB" id="9785326at2"/>
<feature type="signal peptide" evidence="3">
    <location>
        <begin position="1"/>
        <end position="26"/>
    </location>
</feature>
<protein>
    <submittedName>
        <fullName evidence="4">Lipoprotein</fullName>
    </submittedName>
</protein>
<dbReference type="PATRIC" id="fig|1300345.3.peg.2436"/>
<evidence type="ECO:0000256" key="2">
    <source>
        <dbReference type="ARBA" id="ARBA00022729"/>
    </source>
</evidence>
<keyword evidence="5" id="KW-1185">Reference proteome</keyword>
<sequence>MDRPLVSISALLAGAFLALSAPLAYAQEAPVSMPAAESSVAMPAEIATPATTAAPVAVEVPSASTSVEPVAVDVPPASTVAEPVAVDAPQTTEAPTAAEEDFVSIYGDGALPTPAELPQAYDPWEPFNRKMHTFNNAIDRIIAKPLAKAYVKVVPRPVRLGVSNFFSNLYQPLSALNSLLQGKPKQAGQAMGRFALNITLGLGGIFDPASDAKLPRISEDFGQTLGVWGWKQSRYVELPLFGPRTVRDLFGMAGDSPFGLLRGVEEDRIRIFLQGLQLVDVRTQLLAVDAMREGAADDYALVRDAWLQRRDYQIFGDRKTDEDATLPDYLREENNPTVPFDAIPVTPMDGG</sequence>
<proteinExistence type="inferred from homology"/>
<dbReference type="AlphaFoldDB" id="A0A0A2WZC9"/>
<dbReference type="eggNOG" id="COG2853">
    <property type="taxonomic scope" value="Bacteria"/>
</dbReference>
<dbReference type="PANTHER" id="PTHR30035:SF3">
    <property type="entry name" value="INTERMEMBRANE PHOSPHOLIPID TRANSPORT SYSTEM LIPOPROTEIN MLAA"/>
    <property type="match status" value="1"/>
</dbReference>
<evidence type="ECO:0000256" key="3">
    <source>
        <dbReference type="SAM" id="SignalP"/>
    </source>
</evidence>
<comment type="similarity">
    <text evidence="1">Belongs to the MlaA family.</text>
</comment>
<dbReference type="Proteomes" id="UP000030518">
    <property type="component" value="Unassembled WGS sequence"/>
</dbReference>
<reference evidence="4 5" key="1">
    <citation type="submission" date="2014-09" db="EMBL/GenBank/DDBJ databases">
        <title>Genome sequences of Lysobacter dokdonensis DS-58.</title>
        <authorList>
            <person name="Kim J.F."/>
            <person name="Kwak M.-J."/>
        </authorList>
    </citation>
    <scope>NUCLEOTIDE SEQUENCE [LARGE SCALE GENOMIC DNA]</scope>
    <source>
        <strain evidence="4 5">DS-58</strain>
    </source>
</reference>
<evidence type="ECO:0000313" key="4">
    <source>
        <dbReference type="EMBL" id="KGQ18364.1"/>
    </source>
</evidence>
<dbReference type="InterPro" id="IPR007428">
    <property type="entry name" value="MlaA"/>
</dbReference>
<dbReference type="STRING" id="1300345.LF41_1363"/>
<dbReference type="PRINTS" id="PR01805">
    <property type="entry name" value="VACJLIPOPROT"/>
</dbReference>
<dbReference type="PANTHER" id="PTHR30035">
    <property type="entry name" value="LIPOPROTEIN VACJ-RELATED"/>
    <property type="match status" value="1"/>
</dbReference>
<accession>A0A0A2WZC9</accession>
<dbReference type="EMBL" id="JRKJ01000020">
    <property type="protein sequence ID" value="KGQ18364.1"/>
    <property type="molecule type" value="Genomic_DNA"/>
</dbReference>
<evidence type="ECO:0000256" key="1">
    <source>
        <dbReference type="ARBA" id="ARBA00010634"/>
    </source>
</evidence>
<comment type="caution">
    <text evidence="4">The sequence shown here is derived from an EMBL/GenBank/DDBJ whole genome shotgun (WGS) entry which is preliminary data.</text>
</comment>
<dbReference type="GO" id="GO:0016020">
    <property type="term" value="C:membrane"/>
    <property type="evidence" value="ECO:0007669"/>
    <property type="project" value="InterPro"/>
</dbReference>
<feature type="chain" id="PRO_5001996946" evidence="3">
    <location>
        <begin position="27"/>
        <end position="351"/>
    </location>
</feature>
<dbReference type="GO" id="GO:0120010">
    <property type="term" value="P:intermembrane phospholipid transfer"/>
    <property type="evidence" value="ECO:0007669"/>
    <property type="project" value="TreeGrafter"/>
</dbReference>
<dbReference type="Pfam" id="PF04333">
    <property type="entry name" value="MlaA"/>
    <property type="match status" value="1"/>
</dbReference>
<name>A0A0A2WZC9_9GAMM</name>
<dbReference type="RefSeq" id="WP_036170240.1">
    <property type="nucleotide sequence ID" value="NZ_JRKJ01000020.1"/>
</dbReference>
<evidence type="ECO:0000313" key="5">
    <source>
        <dbReference type="Proteomes" id="UP000030518"/>
    </source>
</evidence>
<keyword evidence="2 3" id="KW-0732">Signal</keyword>
<organism evidence="4 5">
    <name type="scientific">Lysobacter dokdonensis DS-58</name>
    <dbReference type="NCBI Taxonomy" id="1300345"/>
    <lineage>
        <taxon>Bacteria</taxon>
        <taxon>Pseudomonadati</taxon>
        <taxon>Pseudomonadota</taxon>
        <taxon>Gammaproteobacteria</taxon>
        <taxon>Lysobacterales</taxon>
        <taxon>Lysobacteraceae</taxon>
        <taxon>Noviluteimonas</taxon>
    </lineage>
</organism>
<keyword evidence="4" id="KW-0449">Lipoprotein</keyword>